<comment type="caution">
    <text evidence="1">The sequence shown here is derived from an EMBL/GenBank/DDBJ whole genome shotgun (WGS) entry which is preliminary data.</text>
</comment>
<name>A0A433DF03_9FUNG</name>
<evidence type="ECO:0000313" key="2">
    <source>
        <dbReference type="Proteomes" id="UP000268093"/>
    </source>
</evidence>
<reference evidence="1 2" key="1">
    <citation type="journal article" date="2018" name="New Phytol.">
        <title>Phylogenomics of Endogonaceae and evolution of mycorrhizas within Mucoromycota.</title>
        <authorList>
            <person name="Chang Y."/>
            <person name="Desiro A."/>
            <person name="Na H."/>
            <person name="Sandor L."/>
            <person name="Lipzen A."/>
            <person name="Clum A."/>
            <person name="Barry K."/>
            <person name="Grigoriev I.V."/>
            <person name="Martin F.M."/>
            <person name="Stajich J.E."/>
            <person name="Smith M.E."/>
            <person name="Bonito G."/>
            <person name="Spatafora J.W."/>
        </authorList>
    </citation>
    <scope>NUCLEOTIDE SEQUENCE [LARGE SCALE GENOMIC DNA]</scope>
    <source>
        <strain evidence="1 2">GMNB39</strain>
    </source>
</reference>
<organism evidence="1 2">
    <name type="scientific">Jimgerdemannia flammicorona</name>
    <dbReference type="NCBI Taxonomy" id="994334"/>
    <lineage>
        <taxon>Eukaryota</taxon>
        <taxon>Fungi</taxon>
        <taxon>Fungi incertae sedis</taxon>
        <taxon>Mucoromycota</taxon>
        <taxon>Mucoromycotina</taxon>
        <taxon>Endogonomycetes</taxon>
        <taxon>Endogonales</taxon>
        <taxon>Endogonaceae</taxon>
        <taxon>Jimgerdemannia</taxon>
    </lineage>
</organism>
<dbReference type="AlphaFoldDB" id="A0A433DF03"/>
<dbReference type="EMBL" id="RBNI01002328">
    <property type="protein sequence ID" value="RUP49409.1"/>
    <property type="molecule type" value="Genomic_DNA"/>
</dbReference>
<evidence type="ECO:0000313" key="1">
    <source>
        <dbReference type="EMBL" id="RUP49409.1"/>
    </source>
</evidence>
<proteinExistence type="predicted"/>
<gene>
    <name evidence="1" type="ORF">BC936DRAFT_142587</name>
</gene>
<sequence>MVSYTLVIFKRARSTVAISKLDERELIDLLDWFSLVRTSLTISIQPTSMRVEPFEWTGKNDDQHKDQYEQFLRNHLQVTKNMR</sequence>
<protein>
    <submittedName>
        <fullName evidence="1">Uncharacterized protein</fullName>
    </submittedName>
</protein>
<accession>A0A433DF03</accession>
<dbReference type="Proteomes" id="UP000268093">
    <property type="component" value="Unassembled WGS sequence"/>
</dbReference>
<keyword evidence="2" id="KW-1185">Reference proteome</keyword>